<protein>
    <submittedName>
        <fullName evidence="1">Uncharacterized protein</fullName>
    </submittedName>
</protein>
<dbReference type="AlphaFoldDB" id="A0A9D1QSN3"/>
<comment type="caution">
    <text evidence="1">The sequence shown here is derived from an EMBL/GenBank/DDBJ whole genome shotgun (WGS) entry which is preliminary data.</text>
</comment>
<proteinExistence type="predicted"/>
<gene>
    <name evidence="1" type="ORF">H9875_01610</name>
</gene>
<organism evidence="1 2">
    <name type="scientific">Candidatus Levilactobacillus faecigallinarum</name>
    <dbReference type="NCBI Taxonomy" id="2838638"/>
    <lineage>
        <taxon>Bacteria</taxon>
        <taxon>Bacillati</taxon>
        <taxon>Bacillota</taxon>
        <taxon>Bacilli</taxon>
        <taxon>Lactobacillales</taxon>
        <taxon>Lactobacillaceae</taxon>
        <taxon>Levilactobacillus</taxon>
    </lineage>
</organism>
<evidence type="ECO:0000313" key="1">
    <source>
        <dbReference type="EMBL" id="HIW71301.1"/>
    </source>
</evidence>
<reference evidence="1" key="1">
    <citation type="journal article" date="2021" name="PeerJ">
        <title>Extensive microbial diversity within the chicken gut microbiome revealed by metagenomics and culture.</title>
        <authorList>
            <person name="Gilroy R."/>
            <person name="Ravi A."/>
            <person name="Getino M."/>
            <person name="Pursley I."/>
            <person name="Horton D.L."/>
            <person name="Alikhan N.F."/>
            <person name="Baker D."/>
            <person name="Gharbi K."/>
            <person name="Hall N."/>
            <person name="Watson M."/>
            <person name="Adriaenssens E.M."/>
            <person name="Foster-Nyarko E."/>
            <person name="Jarju S."/>
            <person name="Secka A."/>
            <person name="Antonio M."/>
            <person name="Oren A."/>
            <person name="Chaudhuri R.R."/>
            <person name="La Ragione R."/>
            <person name="Hildebrand F."/>
            <person name="Pallen M.J."/>
        </authorList>
    </citation>
    <scope>NUCLEOTIDE SEQUENCE</scope>
    <source>
        <strain evidence="1">CHK173-259</strain>
    </source>
</reference>
<reference evidence="1" key="2">
    <citation type="submission" date="2021-04" db="EMBL/GenBank/DDBJ databases">
        <authorList>
            <person name="Gilroy R."/>
        </authorList>
    </citation>
    <scope>NUCLEOTIDE SEQUENCE</scope>
    <source>
        <strain evidence="1">CHK173-259</strain>
    </source>
</reference>
<sequence>MAQSVQAQVASTIRGMKLVSRKLKGNFYRVMRGYQSGDRYDFIRGHKIAHAYADWA</sequence>
<accession>A0A9D1QSN3</accession>
<evidence type="ECO:0000313" key="2">
    <source>
        <dbReference type="Proteomes" id="UP000886822"/>
    </source>
</evidence>
<name>A0A9D1QSN3_9LACO</name>
<dbReference type="Proteomes" id="UP000886822">
    <property type="component" value="Unassembled WGS sequence"/>
</dbReference>
<dbReference type="EMBL" id="DXGJ01000016">
    <property type="protein sequence ID" value="HIW71301.1"/>
    <property type="molecule type" value="Genomic_DNA"/>
</dbReference>